<dbReference type="NCBIfam" id="NF007144">
    <property type="entry name" value="PRK09585.2-3"/>
    <property type="match status" value="1"/>
</dbReference>
<evidence type="ECO:0000313" key="1">
    <source>
        <dbReference type="EMBL" id="EIJ39749.1"/>
    </source>
</evidence>
<dbReference type="Pfam" id="PF03702">
    <property type="entry name" value="AnmK"/>
    <property type="match status" value="1"/>
</dbReference>
<gene>
    <name evidence="1" type="ORF">JoomaDRAFT_2787</name>
</gene>
<proteinExistence type="predicted"/>
<dbReference type="Proteomes" id="UP000004690">
    <property type="component" value="Unassembled WGS sequence"/>
</dbReference>
<dbReference type="PANTHER" id="PTHR30605:SF0">
    <property type="entry name" value="ANHYDRO-N-ACETYLMURAMIC ACID KINASE"/>
    <property type="match status" value="1"/>
</dbReference>
<dbReference type="InterPro" id="IPR005338">
    <property type="entry name" value="Anhydro_N_Ac-Mur_kinase"/>
</dbReference>
<name>I3C806_9FLAO</name>
<organism evidence="1 2">
    <name type="scientific">Galbibacter orientalis DSM 19592</name>
    <dbReference type="NCBI Taxonomy" id="926559"/>
    <lineage>
        <taxon>Bacteria</taxon>
        <taxon>Pseudomonadati</taxon>
        <taxon>Bacteroidota</taxon>
        <taxon>Flavobacteriia</taxon>
        <taxon>Flavobacteriales</taxon>
        <taxon>Flavobacteriaceae</taxon>
        <taxon>Galbibacter</taxon>
    </lineage>
</organism>
<dbReference type="InterPro" id="IPR043129">
    <property type="entry name" value="ATPase_NBD"/>
</dbReference>
<reference evidence="1 2" key="1">
    <citation type="submission" date="2012-02" db="EMBL/GenBank/DDBJ databases">
        <title>Improved High-Quality Draft genome of Joostella marina DSM 19592.</title>
        <authorList>
            <consortium name="US DOE Joint Genome Institute (JGI-PGF)"/>
            <person name="Lucas S."/>
            <person name="Copeland A."/>
            <person name="Lapidus A."/>
            <person name="Bruce D."/>
            <person name="Goodwin L."/>
            <person name="Pitluck S."/>
            <person name="Peters L."/>
            <person name="Chertkov O."/>
            <person name="Ovchinnikova G."/>
            <person name="Kyrpides N."/>
            <person name="Mavromatis K."/>
            <person name="Detter J.C."/>
            <person name="Han C."/>
            <person name="Land M."/>
            <person name="Hauser L."/>
            <person name="Markowitz V."/>
            <person name="Cheng J.-F."/>
            <person name="Hugenholtz P."/>
            <person name="Woyke T."/>
            <person name="Wu D."/>
            <person name="Tindall B."/>
            <person name="Brambilla E."/>
            <person name="Klenk H.-P."/>
            <person name="Eisen J.A."/>
        </authorList>
    </citation>
    <scope>NUCLEOTIDE SEQUENCE [LARGE SCALE GENOMIC DNA]</scope>
    <source>
        <strain evidence="1 2">DSM 19592</strain>
    </source>
</reference>
<dbReference type="GO" id="GO:0005524">
    <property type="term" value="F:ATP binding"/>
    <property type="evidence" value="ECO:0007669"/>
    <property type="project" value="InterPro"/>
</dbReference>
<dbReference type="SUPFAM" id="SSF53067">
    <property type="entry name" value="Actin-like ATPase domain"/>
    <property type="match status" value="1"/>
</dbReference>
<dbReference type="PANTHER" id="PTHR30605">
    <property type="entry name" value="ANHYDRO-N-ACETYLMURAMIC ACID KINASE"/>
    <property type="match status" value="1"/>
</dbReference>
<dbReference type="GO" id="GO:0016773">
    <property type="term" value="F:phosphotransferase activity, alcohol group as acceptor"/>
    <property type="evidence" value="ECO:0007669"/>
    <property type="project" value="InterPro"/>
</dbReference>
<dbReference type="GO" id="GO:0009254">
    <property type="term" value="P:peptidoglycan turnover"/>
    <property type="evidence" value="ECO:0007669"/>
    <property type="project" value="InterPro"/>
</dbReference>
<keyword evidence="2" id="KW-1185">Reference proteome</keyword>
<dbReference type="STRING" id="926559.JoomaDRAFT_2787"/>
<dbReference type="EMBL" id="JH651379">
    <property type="protein sequence ID" value="EIJ39749.1"/>
    <property type="molecule type" value="Genomic_DNA"/>
</dbReference>
<dbReference type="OrthoDB" id="9763949at2"/>
<dbReference type="RefSeq" id="WP_008613474.1">
    <property type="nucleotide sequence ID" value="NZ_JH651379.1"/>
</dbReference>
<dbReference type="HOGENOM" id="CLU_038782_2_0_10"/>
<accession>I3C806</accession>
<dbReference type="Gene3D" id="3.30.420.40">
    <property type="match status" value="2"/>
</dbReference>
<sequence length="352" mass="39301">MKKENYNVIGVMSGTSLDGIDLVNVYFEKKDEWSFSVRSSKTVSYEENLRKRLKNAIHLNTSDLQKLDEEYTVFLAEIICGFIKEKQIETIDFVASHGHTVFHKPDEGQTYQIGNLPFIAEKVGEKVVCDFRVEDVELGGQGAPLVPIGDKLLFSEYNYCLNLGGFANVSVEKDGVYKAFDICAVNNVLNHYVSKLGFDYDDGGKIAASGNINEELLEELNSLAFYKKPYPKSLGIEWVESDVLPLIDSYKISEKDILRTYIAHTAFQVAQVLEPTARVLVTGGGAYNTFFIEQLKTLSDAEIILPNNNTIEFKEAIIFGLLGVLKVRDEVNCMKSITGASKDHSSGKIYNP</sequence>
<evidence type="ECO:0000313" key="2">
    <source>
        <dbReference type="Proteomes" id="UP000004690"/>
    </source>
</evidence>
<dbReference type="eggNOG" id="COG2377">
    <property type="taxonomic scope" value="Bacteria"/>
</dbReference>
<protein>
    <submittedName>
        <fullName evidence="1">Molecular chaperone</fullName>
    </submittedName>
</protein>
<dbReference type="GO" id="GO:0006040">
    <property type="term" value="P:amino sugar metabolic process"/>
    <property type="evidence" value="ECO:0007669"/>
    <property type="project" value="InterPro"/>
</dbReference>
<dbReference type="AlphaFoldDB" id="I3C806"/>